<sequence>MTLGCYLIADPLAGRLRAIADIEAEPLADCHRDFLRGLRVRANLLVPVLVADNLWGLLVAHHCQPTRPWPEADIAAIEHGADTLAVAPSIQGRAHCDNNR</sequence>
<comment type="caution">
    <text evidence="2">The sequence shown here is derived from an EMBL/GenBank/DDBJ whole genome shotgun (WGS) entry which is preliminary data.</text>
</comment>
<dbReference type="AlphaFoldDB" id="A0A2W4VRV9"/>
<organism evidence="2 3">
    <name type="scientific">Shackletoniella antarctica</name>
    <dbReference type="NCBI Taxonomy" id="268115"/>
    <lineage>
        <taxon>Bacteria</taxon>
        <taxon>Bacillati</taxon>
        <taxon>Cyanobacteriota</taxon>
        <taxon>Cyanophyceae</taxon>
        <taxon>Oculatellales</taxon>
        <taxon>Oculatellaceae</taxon>
        <taxon>Shackletoniella</taxon>
    </lineage>
</organism>
<dbReference type="PROSITE" id="PS50046">
    <property type="entry name" value="PHYTOCHROME_2"/>
    <property type="match status" value="1"/>
</dbReference>
<reference evidence="2 3" key="2">
    <citation type="submission" date="2018-06" db="EMBL/GenBank/DDBJ databases">
        <title>Metagenomic assembly of (sub)arctic Cyanobacteria and their associated microbiome from non-axenic cultures.</title>
        <authorList>
            <person name="Baurain D."/>
        </authorList>
    </citation>
    <scope>NUCLEOTIDE SEQUENCE [LARGE SCALE GENOMIC DNA]</scope>
    <source>
        <strain evidence="2">ULC041bin1</strain>
    </source>
</reference>
<dbReference type="InterPro" id="IPR016132">
    <property type="entry name" value="Phyto_chromo_attachment"/>
</dbReference>
<protein>
    <recommendedName>
        <fullName evidence="1">Phytochrome chromophore attachment site domain-containing protein</fullName>
    </recommendedName>
</protein>
<evidence type="ECO:0000259" key="1">
    <source>
        <dbReference type="PROSITE" id="PS50046"/>
    </source>
</evidence>
<reference evidence="3" key="1">
    <citation type="submission" date="2018-04" db="EMBL/GenBank/DDBJ databases">
        <authorList>
            <person name="Cornet L."/>
        </authorList>
    </citation>
    <scope>NUCLEOTIDE SEQUENCE [LARGE SCALE GENOMIC DNA]</scope>
</reference>
<dbReference type="InterPro" id="IPR029016">
    <property type="entry name" value="GAF-like_dom_sf"/>
</dbReference>
<evidence type="ECO:0000313" key="2">
    <source>
        <dbReference type="EMBL" id="PZO35222.1"/>
    </source>
</evidence>
<gene>
    <name evidence="2" type="ORF">DCF17_19080</name>
</gene>
<dbReference type="EMBL" id="QBMN01000177">
    <property type="protein sequence ID" value="PZO35222.1"/>
    <property type="molecule type" value="Genomic_DNA"/>
</dbReference>
<proteinExistence type="predicted"/>
<feature type="domain" description="Phytochrome chromophore attachment site" evidence="1">
    <location>
        <begin position="7"/>
        <end position="67"/>
    </location>
</feature>
<name>A0A2W4VRV9_9CYAN</name>
<evidence type="ECO:0000313" key="3">
    <source>
        <dbReference type="Proteomes" id="UP000249081"/>
    </source>
</evidence>
<dbReference type="InterPro" id="IPR003018">
    <property type="entry name" value="GAF"/>
</dbReference>
<dbReference type="SUPFAM" id="SSF55781">
    <property type="entry name" value="GAF domain-like"/>
    <property type="match status" value="1"/>
</dbReference>
<dbReference type="Gene3D" id="3.30.450.40">
    <property type="match status" value="1"/>
</dbReference>
<dbReference type="Proteomes" id="UP000249081">
    <property type="component" value="Unassembled WGS sequence"/>
</dbReference>
<accession>A0A2W4VRV9</accession>
<dbReference type="Pfam" id="PF01590">
    <property type="entry name" value="GAF"/>
    <property type="match status" value="1"/>
</dbReference>